<evidence type="ECO:0000313" key="7">
    <source>
        <dbReference type="Proteomes" id="UP000076512"/>
    </source>
</evidence>
<dbReference type="GO" id="GO:0005829">
    <property type="term" value="C:cytosol"/>
    <property type="evidence" value="ECO:0007669"/>
    <property type="project" value="TreeGrafter"/>
</dbReference>
<gene>
    <name evidence="6" type="ORF">AWN90_28215</name>
</gene>
<feature type="domain" description="D-isomer specific 2-hydroxyacid dehydrogenase NAD-binding" evidence="5">
    <location>
        <begin position="126"/>
        <end position="305"/>
    </location>
</feature>
<name>A0A164LQZ5_9NOCA</name>
<accession>A0A164LQZ5</accession>
<dbReference type="InterPro" id="IPR043322">
    <property type="entry name" value="CtBP"/>
</dbReference>
<reference evidence="6 7" key="1">
    <citation type="submission" date="2016-04" db="EMBL/GenBank/DDBJ databases">
        <authorList>
            <person name="Evans L.H."/>
            <person name="Alamgir A."/>
            <person name="Owens N."/>
            <person name="Weber N.D."/>
            <person name="Virtaneva K."/>
            <person name="Barbian K."/>
            <person name="Babar A."/>
            <person name="Rosenke K."/>
        </authorList>
    </citation>
    <scope>NUCLEOTIDE SEQUENCE [LARGE SCALE GENOMIC DNA]</scope>
    <source>
        <strain evidence="6 7">IFM 0406</strain>
    </source>
</reference>
<dbReference type="InterPro" id="IPR029753">
    <property type="entry name" value="D-isomer_DH_CS"/>
</dbReference>
<proteinExistence type="inferred from homology"/>
<dbReference type="Pfam" id="PF02826">
    <property type="entry name" value="2-Hacid_dh_C"/>
    <property type="match status" value="1"/>
</dbReference>
<dbReference type="OrthoDB" id="117809at2"/>
<evidence type="ECO:0000259" key="5">
    <source>
        <dbReference type="Pfam" id="PF02826"/>
    </source>
</evidence>
<dbReference type="STRING" id="455432.AWN90_28215"/>
<dbReference type="PROSITE" id="PS00671">
    <property type="entry name" value="D_2_HYDROXYACID_DH_3"/>
    <property type="match status" value="1"/>
</dbReference>
<comment type="similarity">
    <text evidence="1 3">Belongs to the D-isomer specific 2-hydroxyacid dehydrogenase family.</text>
</comment>
<evidence type="ECO:0000256" key="3">
    <source>
        <dbReference type="RuleBase" id="RU003719"/>
    </source>
</evidence>
<dbReference type="PANTHER" id="PTHR10996:SF283">
    <property type="entry name" value="GLYOXYLATE_HYDROXYPYRUVATE REDUCTASE B"/>
    <property type="match status" value="1"/>
</dbReference>
<dbReference type="GO" id="GO:0051287">
    <property type="term" value="F:NAD binding"/>
    <property type="evidence" value="ECO:0007669"/>
    <property type="project" value="InterPro"/>
</dbReference>
<feature type="domain" description="D-isomer specific 2-hydroxyacid dehydrogenase catalytic" evidence="4">
    <location>
        <begin position="52"/>
        <end position="331"/>
    </location>
</feature>
<dbReference type="SUPFAM" id="SSF51735">
    <property type="entry name" value="NAD(P)-binding Rossmann-fold domains"/>
    <property type="match status" value="1"/>
</dbReference>
<dbReference type="Pfam" id="PF00389">
    <property type="entry name" value="2-Hacid_dh"/>
    <property type="match status" value="1"/>
</dbReference>
<dbReference type="AlphaFoldDB" id="A0A164LQZ5"/>
<dbReference type="Proteomes" id="UP000076512">
    <property type="component" value="Unassembled WGS sequence"/>
</dbReference>
<keyword evidence="2 3" id="KW-0560">Oxidoreductase</keyword>
<comment type="caution">
    <text evidence="6">The sequence shown here is derived from an EMBL/GenBank/DDBJ whole genome shotgun (WGS) entry which is preliminary data.</text>
</comment>
<dbReference type="InterPro" id="IPR006140">
    <property type="entry name" value="D-isomer_DH_NAD-bd"/>
</dbReference>
<dbReference type="RefSeq" id="WP_067588785.1">
    <property type="nucleotide sequence ID" value="NZ_JABMCZ010000005.1"/>
</dbReference>
<dbReference type="InterPro" id="IPR036291">
    <property type="entry name" value="NAD(P)-bd_dom_sf"/>
</dbReference>
<dbReference type="PROSITE" id="PS00065">
    <property type="entry name" value="D_2_HYDROXYACID_DH_1"/>
    <property type="match status" value="1"/>
</dbReference>
<dbReference type="EMBL" id="LWGR01000007">
    <property type="protein sequence ID" value="KZM72671.1"/>
    <property type="molecule type" value="Genomic_DNA"/>
</dbReference>
<evidence type="ECO:0000259" key="4">
    <source>
        <dbReference type="Pfam" id="PF00389"/>
    </source>
</evidence>
<dbReference type="PANTHER" id="PTHR10996">
    <property type="entry name" value="2-HYDROXYACID DEHYDROGENASE-RELATED"/>
    <property type="match status" value="1"/>
</dbReference>
<dbReference type="SUPFAM" id="SSF52283">
    <property type="entry name" value="Formate/glycerate dehydrogenase catalytic domain-like"/>
    <property type="match status" value="1"/>
</dbReference>
<dbReference type="InterPro" id="IPR029752">
    <property type="entry name" value="D-isomer_DH_CS1"/>
</dbReference>
<evidence type="ECO:0000256" key="1">
    <source>
        <dbReference type="ARBA" id="ARBA00005854"/>
    </source>
</evidence>
<sequence>MPDHTVLYTDPAWLVGPHGIDSARATVERDILGPSVELRIGPGRDGRYLLDDPELLRRASGCDVIVVYRRPVTAELLDAAGPGLRAVVRQGVGVDNLNAPLLAERGIPAYYIPDYCVDEVATHTAALALALERRIIPQHQALGGGRFDIYAGGVPRRVHRRTLGIVGFGRIGRAVARRLGTFYHRFLVYDPYLGRDLAEGYGGTAVDTLGELLAASDLVTLHCPLNDETTGLIGESELRAMRPDAYLVNAARGALVDPVALGKALESGGIAGVGLDVFFPENPHEDPRWRTVLEHPAAVLSSHRAFLSTEAEASSRRRVAEIVRAVLDGRTNLPGRI</sequence>
<organism evidence="6 7">
    <name type="scientific">Nocardia terpenica</name>
    <dbReference type="NCBI Taxonomy" id="455432"/>
    <lineage>
        <taxon>Bacteria</taxon>
        <taxon>Bacillati</taxon>
        <taxon>Actinomycetota</taxon>
        <taxon>Actinomycetes</taxon>
        <taxon>Mycobacteriales</taxon>
        <taxon>Nocardiaceae</taxon>
        <taxon>Nocardia</taxon>
    </lineage>
</organism>
<dbReference type="Gene3D" id="3.40.50.720">
    <property type="entry name" value="NAD(P)-binding Rossmann-like Domain"/>
    <property type="match status" value="2"/>
</dbReference>
<keyword evidence="7" id="KW-1185">Reference proteome</keyword>
<protein>
    <submittedName>
        <fullName evidence="6">3-phosphoglycerate dehydrogenase</fullName>
    </submittedName>
</protein>
<evidence type="ECO:0000313" key="6">
    <source>
        <dbReference type="EMBL" id="KZM72671.1"/>
    </source>
</evidence>
<dbReference type="InterPro" id="IPR006139">
    <property type="entry name" value="D-isomer_2_OHA_DH_cat_dom"/>
</dbReference>
<dbReference type="GO" id="GO:0016618">
    <property type="term" value="F:hydroxypyruvate reductase [NAD(P)H] activity"/>
    <property type="evidence" value="ECO:0007669"/>
    <property type="project" value="TreeGrafter"/>
</dbReference>
<dbReference type="GO" id="GO:0030267">
    <property type="term" value="F:glyoxylate reductase (NADPH) activity"/>
    <property type="evidence" value="ECO:0007669"/>
    <property type="project" value="TreeGrafter"/>
</dbReference>
<dbReference type="InterPro" id="IPR050223">
    <property type="entry name" value="D-isomer_2-hydroxyacid_DH"/>
</dbReference>
<dbReference type="GO" id="GO:0003714">
    <property type="term" value="F:transcription corepressor activity"/>
    <property type="evidence" value="ECO:0007669"/>
    <property type="project" value="InterPro"/>
</dbReference>
<evidence type="ECO:0000256" key="2">
    <source>
        <dbReference type="ARBA" id="ARBA00023002"/>
    </source>
</evidence>
<dbReference type="CDD" id="cd05299">
    <property type="entry name" value="CtBP_dh"/>
    <property type="match status" value="1"/>
</dbReference>